<proteinExistence type="predicted"/>
<name>A0A915IIM6_ROMCU</name>
<dbReference type="AlphaFoldDB" id="A0A915IIM6"/>
<protein>
    <submittedName>
        <fullName evidence="2">Uncharacterized protein</fullName>
    </submittedName>
</protein>
<evidence type="ECO:0000313" key="2">
    <source>
        <dbReference type="WBParaSite" id="nRc.2.0.1.t13911-RA"/>
    </source>
</evidence>
<organism evidence="1 2">
    <name type="scientific">Romanomermis culicivorax</name>
    <name type="common">Nematode worm</name>
    <dbReference type="NCBI Taxonomy" id="13658"/>
    <lineage>
        <taxon>Eukaryota</taxon>
        <taxon>Metazoa</taxon>
        <taxon>Ecdysozoa</taxon>
        <taxon>Nematoda</taxon>
        <taxon>Enoplea</taxon>
        <taxon>Dorylaimia</taxon>
        <taxon>Mermithida</taxon>
        <taxon>Mermithoidea</taxon>
        <taxon>Mermithidae</taxon>
        <taxon>Romanomermis</taxon>
    </lineage>
</organism>
<evidence type="ECO:0000313" key="1">
    <source>
        <dbReference type="Proteomes" id="UP000887565"/>
    </source>
</evidence>
<sequence length="116" mass="13309">MQYEEVDQKESVCFNDTSENDVSTTYIRKKSATTRKFWSTNGFREIICTSTNEPNTKNHCCCPALTAKKALTKPDFAKQAELFISHTDKKQNSKMMFILAPLDDVFSQLICKKNLQ</sequence>
<dbReference type="Proteomes" id="UP000887565">
    <property type="component" value="Unplaced"/>
</dbReference>
<dbReference type="WBParaSite" id="nRc.2.0.1.t13911-RA">
    <property type="protein sequence ID" value="nRc.2.0.1.t13911-RA"/>
    <property type="gene ID" value="nRc.2.0.1.g13911"/>
</dbReference>
<accession>A0A915IIM6</accession>
<keyword evidence="1" id="KW-1185">Reference proteome</keyword>
<reference evidence="2" key="1">
    <citation type="submission" date="2022-11" db="UniProtKB">
        <authorList>
            <consortium name="WormBaseParasite"/>
        </authorList>
    </citation>
    <scope>IDENTIFICATION</scope>
</reference>